<evidence type="ECO:0000256" key="1">
    <source>
        <dbReference type="ARBA" id="ARBA00004141"/>
    </source>
</evidence>
<dbReference type="AlphaFoldDB" id="A0A226WPI3"/>
<dbReference type="OrthoDB" id="6522672at2"/>
<keyword evidence="4 5" id="KW-0472">Membrane</keyword>
<evidence type="ECO:0000313" key="7">
    <source>
        <dbReference type="Proteomes" id="UP000214720"/>
    </source>
</evidence>
<evidence type="ECO:0000256" key="5">
    <source>
        <dbReference type="SAM" id="Phobius"/>
    </source>
</evidence>
<accession>A0A226WPI3</accession>
<evidence type="ECO:0000256" key="3">
    <source>
        <dbReference type="ARBA" id="ARBA00022989"/>
    </source>
</evidence>
<protein>
    <submittedName>
        <fullName evidence="6">Membrane protein</fullName>
    </submittedName>
</protein>
<name>A0A226WPI3_CABSO</name>
<gene>
    <name evidence="6" type="ORF">BSU04_40605</name>
</gene>
<comment type="subcellular location">
    <subcellularLocation>
        <location evidence="1">Membrane</location>
        <topology evidence="1">Multi-pass membrane protein</topology>
    </subcellularLocation>
</comment>
<evidence type="ECO:0000256" key="2">
    <source>
        <dbReference type="ARBA" id="ARBA00022692"/>
    </source>
</evidence>
<dbReference type="Proteomes" id="UP000214720">
    <property type="component" value="Unassembled WGS sequence"/>
</dbReference>
<feature type="transmembrane region" description="Helical" evidence="5">
    <location>
        <begin position="12"/>
        <end position="37"/>
    </location>
</feature>
<comment type="caution">
    <text evidence="6">The sequence shown here is derived from an EMBL/GenBank/DDBJ whole genome shotgun (WGS) entry which is preliminary data.</text>
</comment>
<reference evidence="7" key="1">
    <citation type="submission" date="2017-01" db="EMBL/GenBank/DDBJ databases">
        <title>Genome Analysis of Deinococcus marmoris KOPRI26562.</title>
        <authorList>
            <person name="Kim J.H."/>
            <person name="Oh H.-M."/>
        </authorList>
    </citation>
    <scope>NUCLEOTIDE SEQUENCE [LARGE SCALE GENOMIC DNA]</scope>
    <source>
        <strain evidence="7">PAMC 26633</strain>
    </source>
</reference>
<feature type="transmembrane region" description="Helical" evidence="5">
    <location>
        <begin position="57"/>
        <end position="81"/>
    </location>
</feature>
<dbReference type="EMBL" id="MTHB01000265">
    <property type="protein sequence ID" value="OXC72730.1"/>
    <property type="molecule type" value="Genomic_DNA"/>
</dbReference>
<dbReference type="Pfam" id="PF07681">
    <property type="entry name" value="DoxX"/>
    <property type="match status" value="1"/>
</dbReference>
<feature type="transmembrane region" description="Helical" evidence="5">
    <location>
        <begin position="88"/>
        <end position="108"/>
    </location>
</feature>
<dbReference type="GO" id="GO:0016020">
    <property type="term" value="C:membrane"/>
    <property type="evidence" value="ECO:0007669"/>
    <property type="project" value="UniProtKB-SubCell"/>
</dbReference>
<evidence type="ECO:0000256" key="4">
    <source>
        <dbReference type="ARBA" id="ARBA00023136"/>
    </source>
</evidence>
<dbReference type="InterPro" id="IPR032808">
    <property type="entry name" value="DoxX"/>
</dbReference>
<proteinExistence type="predicted"/>
<organism evidence="6 7">
    <name type="scientific">Caballeronia sordidicola</name>
    <name type="common">Burkholderia sordidicola</name>
    <dbReference type="NCBI Taxonomy" id="196367"/>
    <lineage>
        <taxon>Bacteria</taxon>
        <taxon>Pseudomonadati</taxon>
        <taxon>Pseudomonadota</taxon>
        <taxon>Betaproteobacteria</taxon>
        <taxon>Burkholderiales</taxon>
        <taxon>Burkholderiaceae</taxon>
        <taxon>Caballeronia</taxon>
    </lineage>
</organism>
<keyword evidence="3 5" id="KW-1133">Transmembrane helix</keyword>
<keyword evidence="2 5" id="KW-0812">Transmembrane</keyword>
<sequence>MMKDHAGAETRFVAWLSRFATPGLRWLGLLGLCAAYLQGGWDKALDFTAAIAEMHHFGLSPAAVFAAAAITLELGASAMVLAGFYRWLGALSLMVFTLLSTFLANRFWDAVGLDRAMSKNAFFEHLGLIGGFLLVAWCDIRERTRQGRRNSDPG</sequence>
<evidence type="ECO:0000313" key="6">
    <source>
        <dbReference type="EMBL" id="OXC72730.1"/>
    </source>
</evidence>
<feature type="transmembrane region" description="Helical" evidence="5">
    <location>
        <begin position="120"/>
        <end position="140"/>
    </location>
</feature>